<dbReference type="InterPro" id="IPR000073">
    <property type="entry name" value="AB_hydrolase_1"/>
</dbReference>
<keyword evidence="3" id="KW-1185">Reference proteome</keyword>
<dbReference type="EMBL" id="JALIGE010000069">
    <property type="protein sequence ID" value="MCS2160514.1"/>
    <property type="molecule type" value="Genomic_DNA"/>
</dbReference>
<dbReference type="SUPFAM" id="SSF53474">
    <property type="entry name" value="alpha/beta-Hydrolases"/>
    <property type="match status" value="1"/>
</dbReference>
<evidence type="ECO:0000259" key="1">
    <source>
        <dbReference type="Pfam" id="PF00561"/>
    </source>
</evidence>
<sequence length="254" mass="27457">MHSLSSVIAGATVRWHDFPGNGIPVVFIHGLGCASSYEYPRIVTEPALRERRTILIDLPGSGYSDKPHDFDFSTTQQAAVVMEVIDSLGLSQLDLYGHSMGGSIAIEVAERLGQHLHTLAVSEPNFQSGGGFYSRLVVAEPESEFVARSYERILANDKTPWRGCLQNVAPWAMWRGAKSLVEGVSPSWMARFLALGCERALIFGERSLPDDDAAAVVNAGIPLHIVPEAGHSMSWENPSALAAVLGQIFAQKGS</sequence>
<gene>
    <name evidence="2" type="ORF">MUU47_05120</name>
</gene>
<dbReference type="GO" id="GO:0016787">
    <property type="term" value="F:hydrolase activity"/>
    <property type="evidence" value="ECO:0007669"/>
    <property type="project" value="UniProtKB-KW"/>
</dbReference>
<feature type="domain" description="AB hydrolase-1" evidence="1">
    <location>
        <begin position="24"/>
        <end position="124"/>
    </location>
</feature>
<dbReference type="PANTHER" id="PTHR43798">
    <property type="entry name" value="MONOACYLGLYCEROL LIPASE"/>
    <property type="match status" value="1"/>
</dbReference>
<evidence type="ECO:0000313" key="2">
    <source>
        <dbReference type="EMBL" id="MCS2160514.1"/>
    </source>
</evidence>
<dbReference type="PANTHER" id="PTHR43798:SF33">
    <property type="entry name" value="HYDROLASE, PUTATIVE (AFU_ORTHOLOGUE AFUA_2G14860)-RELATED"/>
    <property type="match status" value="1"/>
</dbReference>
<dbReference type="InterPro" id="IPR029058">
    <property type="entry name" value="AB_hydrolase_fold"/>
</dbReference>
<dbReference type="Proteomes" id="UP001205357">
    <property type="component" value="Unassembled WGS sequence"/>
</dbReference>
<proteinExistence type="predicted"/>
<accession>A0ABT2DY11</accession>
<dbReference type="RefSeq" id="WP_258987102.1">
    <property type="nucleotide sequence ID" value="NZ_JALIGE010000069.1"/>
</dbReference>
<name>A0ABT2DY11_9ENTR</name>
<dbReference type="Gene3D" id="3.40.50.1820">
    <property type="entry name" value="alpha/beta hydrolase"/>
    <property type="match status" value="1"/>
</dbReference>
<protein>
    <submittedName>
        <fullName evidence="2">Alpha/beta hydrolase</fullName>
    </submittedName>
</protein>
<organism evidence="2 3">
    <name type="scientific">Scandinavium hiltneri</name>
    <dbReference type="NCBI Taxonomy" id="2926519"/>
    <lineage>
        <taxon>Bacteria</taxon>
        <taxon>Pseudomonadati</taxon>
        <taxon>Pseudomonadota</taxon>
        <taxon>Gammaproteobacteria</taxon>
        <taxon>Enterobacterales</taxon>
        <taxon>Enterobacteriaceae</taxon>
        <taxon>Scandinavium</taxon>
    </lineage>
</organism>
<evidence type="ECO:0000313" key="3">
    <source>
        <dbReference type="Proteomes" id="UP001205357"/>
    </source>
</evidence>
<dbReference type="InterPro" id="IPR050266">
    <property type="entry name" value="AB_hydrolase_sf"/>
</dbReference>
<keyword evidence="2" id="KW-0378">Hydrolase</keyword>
<dbReference type="Pfam" id="PF00561">
    <property type="entry name" value="Abhydrolase_1"/>
    <property type="match status" value="1"/>
</dbReference>
<dbReference type="PRINTS" id="PR00111">
    <property type="entry name" value="ABHYDROLASE"/>
</dbReference>
<reference evidence="2 3" key="1">
    <citation type="submission" date="2022-04" db="EMBL/GenBank/DDBJ databases">
        <title>Proposal of a three novel species of Scandinavium, Scandinavium hiltneri, Scandinavium manionii, Scandinavium tedordense.</title>
        <authorList>
            <person name="Maddock D.W."/>
            <person name="Brady C.L."/>
            <person name="Denman S."/>
            <person name="Arnold D."/>
        </authorList>
    </citation>
    <scope>NUCLEOTIDE SEQUENCE [LARGE SCALE GENOMIC DNA]</scope>
    <source>
        <strain evidence="2 3">H11S7</strain>
    </source>
</reference>
<comment type="caution">
    <text evidence="2">The sequence shown here is derived from an EMBL/GenBank/DDBJ whole genome shotgun (WGS) entry which is preliminary data.</text>
</comment>